<feature type="transmembrane region" description="Helical" evidence="1">
    <location>
        <begin position="60"/>
        <end position="77"/>
    </location>
</feature>
<dbReference type="STRING" id="867904.Metho_0548"/>
<dbReference type="RefSeq" id="WP_015323982.1">
    <property type="nucleotide sequence ID" value="NC_019977.1"/>
</dbReference>
<dbReference type="AlphaFoldDB" id="L0KXN3"/>
<protein>
    <submittedName>
        <fullName evidence="2">Putative membrane protein</fullName>
    </submittedName>
</protein>
<keyword evidence="1" id="KW-1133">Transmembrane helix</keyword>
<dbReference type="HOGENOM" id="CLU_086260_0_0_2"/>
<keyword evidence="1" id="KW-0812">Transmembrane</keyword>
<feature type="transmembrane region" description="Helical" evidence="1">
    <location>
        <begin position="229"/>
        <end position="247"/>
    </location>
</feature>
<feature type="transmembrane region" description="Helical" evidence="1">
    <location>
        <begin position="28"/>
        <end position="48"/>
    </location>
</feature>
<dbReference type="KEGG" id="mhz:Metho_0548"/>
<dbReference type="PANTHER" id="PTHR40700">
    <property type="entry name" value="HYPOTHETICAL MEMBRANE PROTEIN, CONSERVED, DUF63 FAMILY"/>
    <property type="match status" value="1"/>
</dbReference>
<gene>
    <name evidence="2" type="ordered locus">Metho_0548</name>
</gene>
<dbReference type="EMBL" id="CP003362">
    <property type="protein sequence ID" value="AGB48813.1"/>
    <property type="molecule type" value="Genomic_DNA"/>
</dbReference>
<dbReference type="PANTHER" id="PTHR40700:SF1">
    <property type="entry name" value="DUF63 DOMAIN-CONTAINING PROTEIN"/>
    <property type="match status" value="1"/>
</dbReference>
<dbReference type="Proteomes" id="UP000010866">
    <property type="component" value="Chromosome"/>
</dbReference>
<keyword evidence="1" id="KW-0472">Membrane</keyword>
<dbReference type="GeneID" id="14407654"/>
<accession>L0KXN3</accession>
<organism evidence="2 3">
    <name type="scientific">Methanomethylovorans hollandica (strain DSM 15978 / NBRC 107637 / DMS1)</name>
    <dbReference type="NCBI Taxonomy" id="867904"/>
    <lineage>
        <taxon>Archaea</taxon>
        <taxon>Methanobacteriati</taxon>
        <taxon>Methanobacteriota</taxon>
        <taxon>Stenosarchaea group</taxon>
        <taxon>Methanomicrobia</taxon>
        <taxon>Methanosarcinales</taxon>
        <taxon>Methanosarcinaceae</taxon>
        <taxon>Methanomethylovorans</taxon>
    </lineage>
</organism>
<dbReference type="OrthoDB" id="84937at2157"/>
<feature type="transmembrane region" description="Helical" evidence="1">
    <location>
        <begin position="126"/>
        <end position="145"/>
    </location>
</feature>
<reference evidence="3" key="1">
    <citation type="submission" date="2012-02" db="EMBL/GenBank/DDBJ databases">
        <title>Complete sequence of chromosome of Methanomethylovorans hollandica DSM 15978.</title>
        <authorList>
            <person name="Lucas S."/>
            <person name="Copeland A."/>
            <person name="Lapidus A."/>
            <person name="Glavina del Rio T."/>
            <person name="Dalin E."/>
            <person name="Tice H."/>
            <person name="Bruce D."/>
            <person name="Goodwin L."/>
            <person name="Pitluck S."/>
            <person name="Peters L."/>
            <person name="Mikhailova N."/>
            <person name="Held B."/>
            <person name="Kyrpides N."/>
            <person name="Mavromatis K."/>
            <person name="Ivanova N."/>
            <person name="Brettin T."/>
            <person name="Detter J.C."/>
            <person name="Han C."/>
            <person name="Larimer F."/>
            <person name="Land M."/>
            <person name="Hauser L."/>
            <person name="Markowitz V."/>
            <person name="Cheng J.-F."/>
            <person name="Hugenholtz P."/>
            <person name="Woyke T."/>
            <person name="Wu D."/>
            <person name="Spring S."/>
            <person name="Schroeder M."/>
            <person name="Brambilla E."/>
            <person name="Klenk H.-P."/>
            <person name="Eisen J.A."/>
        </authorList>
    </citation>
    <scope>NUCLEOTIDE SEQUENCE [LARGE SCALE GENOMIC DNA]</scope>
    <source>
        <strain evidence="3">DSM 15978 / NBRC 107637 / DMS1</strain>
    </source>
</reference>
<name>L0KXN3_METHD</name>
<evidence type="ECO:0000256" key="1">
    <source>
        <dbReference type="SAM" id="Phobius"/>
    </source>
</evidence>
<feature type="transmembrane region" description="Helical" evidence="1">
    <location>
        <begin position="89"/>
        <end position="114"/>
    </location>
</feature>
<evidence type="ECO:0000313" key="2">
    <source>
        <dbReference type="EMBL" id="AGB48813.1"/>
    </source>
</evidence>
<keyword evidence="3" id="KW-1185">Reference proteome</keyword>
<dbReference type="Pfam" id="PF01889">
    <property type="entry name" value="DUF63"/>
    <property type="match status" value="1"/>
</dbReference>
<sequence>MNSYIDKVSGFINTYYIDPILHDEGYNIINTLTWAIILGLCIFAVVKLLKKLDIRTDSRFIAAIVPFVLAGSSMRVLEDAGAIQQPFNLLLITPIIYFVVFLITLLCLIVAKMLSKKWTGNSTETIFASLGTLWFVFNIFLLLSIQKVALPMVLIYILGLGILVTSIVYITAKKTGFEILTDRLNISILGAHMLDASSTFIGVDMLGYYEKHVLPSYLIDLTGTALVMYPLKLAIFIPVLYILDTNFNEDEESRNLRTFVKLVILVLGLSPACRNTIRMVFGI</sequence>
<proteinExistence type="predicted"/>
<dbReference type="InterPro" id="IPR002749">
    <property type="entry name" value="DUF63"/>
</dbReference>
<evidence type="ECO:0000313" key="3">
    <source>
        <dbReference type="Proteomes" id="UP000010866"/>
    </source>
</evidence>
<feature type="transmembrane region" description="Helical" evidence="1">
    <location>
        <begin position="151"/>
        <end position="172"/>
    </location>
</feature>
<feature type="transmembrane region" description="Helical" evidence="1">
    <location>
        <begin position="184"/>
        <end position="209"/>
    </location>
</feature>